<evidence type="ECO:0000313" key="3">
    <source>
        <dbReference type="RefSeq" id="XP_071923128.1"/>
    </source>
</evidence>
<dbReference type="PANTHER" id="PTHR46148:SF52">
    <property type="entry name" value="OS04G0603800 PROTEIN"/>
    <property type="match status" value="1"/>
</dbReference>
<sequence length="138" mass="16052">MATVEKYVKDKKKIDAMLQRNLKLAQERMKRYTDEHRSERKFQVGDWVYLKLQPYRQTTVVLRNNTKLFAKYFGPYQVEEKIESAAYRLKLPAESKIHPVFHVSLLKKKLGGKASPVPHLPATDEKGQLRVELVALLG</sequence>
<dbReference type="RefSeq" id="XP_071923128.1">
    <property type="nucleotide sequence ID" value="XM_072067027.1"/>
</dbReference>
<evidence type="ECO:0000259" key="1">
    <source>
        <dbReference type="Pfam" id="PF24626"/>
    </source>
</evidence>
<name>A0ABM4VUB2_COFAR</name>
<feature type="domain" description="Tf2-1-like SH3-like" evidence="1">
    <location>
        <begin position="45"/>
        <end position="109"/>
    </location>
</feature>
<dbReference type="GeneID" id="140015132"/>
<protein>
    <recommendedName>
        <fullName evidence="1">Tf2-1-like SH3-like domain-containing protein</fullName>
    </recommendedName>
</protein>
<dbReference type="Pfam" id="PF24626">
    <property type="entry name" value="SH3_Tf2-1"/>
    <property type="match status" value="1"/>
</dbReference>
<proteinExistence type="predicted"/>
<dbReference type="InterPro" id="IPR056924">
    <property type="entry name" value="SH3_Tf2-1"/>
</dbReference>
<reference evidence="3" key="1">
    <citation type="submission" date="2025-08" db="UniProtKB">
        <authorList>
            <consortium name="RefSeq"/>
        </authorList>
    </citation>
    <scope>IDENTIFICATION</scope>
    <source>
        <tissue evidence="3">Leaves</tissue>
    </source>
</reference>
<evidence type="ECO:0000313" key="2">
    <source>
        <dbReference type="Proteomes" id="UP001652660"/>
    </source>
</evidence>
<keyword evidence="2" id="KW-1185">Reference proteome</keyword>
<organism evidence="2 3">
    <name type="scientific">Coffea arabica</name>
    <name type="common">Arabian coffee</name>
    <dbReference type="NCBI Taxonomy" id="13443"/>
    <lineage>
        <taxon>Eukaryota</taxon>
        <taxon>Viridiplantae</taxon>
        <taxon>Streptophyta</taxon>
        <taxon>Embryophyta</taxon>
        <taxon>Tracheophyta</taxon>
        <taxon>Spermatophyta</taxon>
        <taxon>Magnoliopsida</taxon>
        <taxon>eudicotyledons</taxon>
        <taxon>Gunneridae</taxon>
        <taxon>Pentapetalae</taxon>
        <taxon>asterids</taxon>
        <taxon>lamiids</taxon>
        <taxon>Gentianales</taxon>
        <taxon>Rubiaceae</taxon>
        <taxon>Ixoroideae</taxon>
        <taxon>Gardenieae complex</taxon>
        <taxon>Bertiereae - Coffeeae clade</taxon>
        <taxon>Coffeeae</taxon>
        <taxon>Coffea</taxon>
    </lineage>
</organism>
<dbReference type="PANTHER" id="PTHR46148">
    <property type="entry name" value="CHROMO DOMAIN-CONTAINING PROTEIN"/>
    <property type="match status" value="1"/>
</dbReference>
<dbReference type="Proteomes" id="UP001652660">
    <property type="component" value="Chromosome 10e"/>
</dbReference>
<gene>
    <name evidence="3" type="primary">LOC140015132</name>
</gene>
<accession>A0ABM4VUB2</accession>